<dbReference type="EMBL" id="JARBJD010000766">
    <property type="protein sequence ID" value="KAK2940046.1"/>
    <property type="molecule type" value="Genomic_DNA"/>
</dbReference>
<evidence type="ECO:0000313" key="2">
    <source>
        <dbReference type="EMBL" id="KAK2940046.1"/>
    </source>
</evidence>
<proteinExistence type="predicted"/>
<protein>
    <submittedName>
        <fullName evidence="2">Uncharacterized protein</fullName>
    </submittedName>
</protein>
<evidence type="ECO:0000313" key="3">
    <source>
        <dbReference type="Proteomes" id="UP001281761"/>
    </source>
</evidence>
<accession>A0ABQ9WNI8</accession>
<keyword evidence="3" id="KW-1185">Reference proteome</keyword>
<dbReference type="Proteomes" id="UP001281761">
    <property type="component" value="Unassembled WGS sequence"/>
</dbReference>
<feature type="compositionally biased region" description="Polar residues" evidence="1">
    <location>
        <begin position="36"/>
        <end position="47"/>
    </location>
</feature>
<evidence type="ECO:0000256" key="1">
    <source>
        <dbReference type="SAM" id="MobiDB-lite"/>
    </source>
</evidence>
<comment type="caution">
    <text evidence="2">The sequence shown here is derived from an EMBL/GenBank/DDBJ whole genome shotgun (WGS) entry which is preliminary data.</text>
</comment>
<organism evidence="2 3">
    <name type="scientific">Blattamonas nauphoetae</name>
    <dbReference type="NCBI Taxonomy" id="2049346"/>
    <lineage>
        <taxon>Eukaryota</taxon>
        <taxon>Metamonada</taxon>
        <taxon>Preaxostyla</taxon>
        <taxon>Oxymonadida</taxon>
        <taxon>Blattamonas</taxon>
    </lineage>
</organism>
<reference evidence="2 3" key="1">
    <citation type="journal article" date="2022" name="bioRxiv">
        <title>Genomics of Preaxostyla Flagellates Illuminates Evolutionary Transitions and the Path Towards Mitochondrial Loss.</title>
        <authorList>
            <person name="Novak L.V.F."/>
            <person name="Treitli S.C."/>
            <person name="Pyrih J."/>
            <person name="Halakuc P."/>
            <person name="Pipaliya S.V."/>
            <person name="Vacek V."/>
            <person name="Brzon O."/>
            <person name="Soukal P."/>
            <person name="Eme L."/>
            <person name="Dacks J.B."/>
            <person name="Karnkowska A."/>
            <person name="Elias M."/>
            <person name="Hampl V."/>
        </authorList>
    </citation>
    <scope>NUCLEOTIDE SEQUENCE [LARGE SCALE GENOMIC DNA]</scope>
    <source>
        <strain evidence="2">NAU3</strain>
        <tissue evidence="2">Gut</tissue>
    </source>
</reference>
<feature type="compositionally biased region" description="Basic and acidic residues" evidence="1">
    <location>
        <begin position="1"/>
        <end position="26"/>
    </location>
</feature>
<sequence>MGKIRVYDRENPQVNFERKEGSRTDEGSLYSGGRRQPNSTSGHSSTIDCGGIDMIDIVLIKPKDKDNEFPMIDVSPEPEPPDDSFEVTYDGPILDLFSYSVRRPVNAIFMDSVVEDMSVKADVLQKLKDNKDTIAEVDHPNSHLHESLELLRIWGAKKAVVHKGRNIAACICRRYVTNAIRRRGQTV</sequence>
<feature type="region of interest" description="Disordered" evidence="1">
    <location>
        <begin position="1"/>
        <end position="47"/>
    </location>
</feature>
<name>A0ABQ9WNI8_9EUKA</name>
<gene>
    <name evidence="2" type="ORF">BLNAU_25052</name>
</gene>